<keyword evidence="2" id="KW-0442">Lipid degradation</keyword>
<name>A0A975D3D8_9SPHN</name>
<evidence type="ECO:0000256" key="2">
    <source>
        <dbReference type="ARBA" id="ARBA00022963"/>
    </source>
</evidence>
<evidence type="ECO:0000256" key="4">
    <source>
        <dbReference type="SAM" id="SignalP"/>
    </source>
</evidence>
<dbReference type="Proteomes" id="UP000664914">
    <property type="component" value="Chromosome"/>
</dbReference>
<keyword evidence="4" id="KW-0732">Signal</keyword>
<keyword evidence="3" id="KW-0443">Lipid metabolism</keyword>
<keyword evidence="1 5" id="KW-0378">Hydrolase</keyword>
<evidence type="ECO:0000313" key="5">
    <source>
        <dbReference type="EMBL" id="QTH22116.1"/>
    </source>
</evidence>
<proteinExistence type="predicted"/>
<accession>A0A975D3D8</accession>
<dbReference type="AlphaFoldDB" id="A0A975D3D8"/>
<evidence type="ECO:0000256" key="1">
    <source>
        <dbReference type="ARBA" id="ARBA00022801"/>
    </source>
</evidence>
<feature type="signal peptide" evidence="4">
    <location>
        <begin position="1"/>
        <end position="22"/>
    </location>
</feature>
<organism evidence="5 6">
    <name type="scientific">Rhizorhabdus wittichii</name>
    <dbReference type="NCBI Taxonomy" id="160791"/>
    <lineage>
        <taxon>Bacteria</taxon>
        <taxon>Pseudomonadati</taxon>
        <taxon>Pseudomonadota</taxon>
        <taxon>Alphaproteobacteria</taxon>
        <taxon>Sphingomonadales</taxon>
        <taxon>Sphingomonadaceae</taxon>
        <taxon>Rhizorhabdus</taxon>
    </lineage>
</organism>
<reference evidence="5" key="1">
    <citation type="submission" date="2020-07" db="EMBL/GenBank/DDBJ databases">
        <authorList>
            <person name="Camacho E."/>
        </authorList>
    </citation>
    <scope>NUCLEOTIDE SEQUENCE</scope>
    <source>
        <strain evidence="5">MPO218</strain>
    </source>
</reference>
<evidence type="ECO:0000256" key="3">
    <source>
        <dbReference type="ARBA" id="ARBA00023098"/>
    </source>
</evidence>
<dbReference type="RefSeq" id="WP_011951961.1">
    <property type="nucleotide sequence ID" value="NZ_CP059319.1"/>
</dbReference>
<gene>
    <name evidence="5" type="ORF">HRJ34_00830</name>
</gene>
<dbReference type="GO" id="GO:0016042">
    <property type="term" value="P:lipid catabolic process"/>
    <property type="evidence" value="ECO:0007669"/>
    <property type="project" value="UniProtKB-KW"/>
</dbReference>
<dbReference type="InterPro" id="IPR029058">
    <property type="entry name" value="AB_hydrolase_fold"/>
</dbReference>
<dbReference type="OMA" id="WSEAWSP"/>
<dbReference type="EMBL" id="CP059319">
    <property type="protein sequence ID" value="QTH22116.1"/>
    <property type="molecule type" value="Genomic_DNA"/>
</dbReference>
<dbReference type="PANTHER" id="PTHR10272">
    <property type="entry name" value="PLATELET-ACTIVATING FACTOR ACETYLHYDROLASE"/>
    <property type="match status" value="1"/>
</dbReference>
<dbReference type="Gene3D" id="3.40.50.1820">
    <property type="entry name" value="alpha/beta hydrolase"/>
    <property type="match status" value="1"/>
</dbReference>
<reference evidence="5" key="2">
    <citation type="submission" date="2021-04" db="EMBL/GenBank/DDBJ databases">
        <title>Isolation and genomic analysis of the ibuprofen-degrading bacterium Sphingomonas strain MPO218.</title>
        <authorList>
            <person name="Aulestia M."/>
            <person name="Flores A."/>
            <person name="Mangas E.L."/>
            <person name="Perez-Pulido A.J."/>
            <person name="Santero E."/>
            <person name="Camacho E.M."/>
        </authorList>
    </citation>
    <scope>NUCLEOTIDE SEQUENCE</scope>
    <source>
        <strain evidence="5">MPO218</strain>
    </source>
</reference>
<evidence type="ECO:0000313" key="6">
    <source>
        <dbReference type="Proteomes" id="UP000664914"/>
    </source>
</evidence>
<dbReference type="GO" id="GO:0003847">
    <property type="term" value="F:1-alkyl-2-acetylglycerophosphocholine esterase activity"/>
    <property type="evidence" value="ECO:0007669"/>
    <property type="project" value="TreeGrafter"/>
</dbReference>
<dbReference type="PANTHER" id="PTHR10272:SF0">
    <property type="entry name" value="PLATELET-ACTIVATING FACTOR ACETYLHYDROLASE"/>
    <property type="match status" value="1"/>
</dbReference>
<feature type="chain" id="PRO_5036764904" evidence="4">
    <location>
        <begin position="23"/>
        <end position="313"/>
    </location>
</feature>
<sequence>MGLVRSFAAFCLSLIGATAAHAASPITLCEGVWLDATRGRPVPVRIRMPAGREKVGVILFSHGLGGSLDAGTIWAHAWAEGGFAVVNIQHEGSDSAIFGKPGFKSALNGEQLAARARDIQFVIGELGRRLLEGPCDLQRIDLNRIGVAGHSFGAQTIQAIAGQSFPVKIEPPLSDPRVRAAVGLSPSPPLTGSPESAFATIRIPFLSITGTADAVPFVTPITALQRQQPFRLMPPGEKYLLVLKDGTHEMFAGQLFRTTLNGEPTPHIRNTVIATTLAFWYATLGHDKRALQWLQSPTGLRAGLPPGDVFESK</sequence>
<protein>
    <submittedName>
        <fullName evidence="5">Dienelactone hydrolase</fullName>
    </submittedName>
</protein>
<dbReference type="SUPFAM" id="SSF53474">
    <property type="entry name" value="alpha/beta-Hydrolases"/>
    <property type="match status" value="1"/>
</dbReference>